<evidence type="ECO:0000256" key="3">
    <source>
        <dbReference type="ARBA" id="ARBA00007757"/>
    </source>
</evidence>
<feature type="binding site" evidence="12">
    <location>
        <position position="387"/>
    </location>
    <ligand>
        <name>Fe cation</name>
        <dbReference type="ChEBI" id="CHEBI:24875"/>
    </ligand>
</feature>
<evidence type="ECO:0000313" key="16">
    <source>
        <dbReference type="Proteomes" id="UP000355283"/>
    </source>
</evidence>
<dbReference type="GO" id="GO:0004411">
    <property type="term" value="F:homogentisate 1,2-dioxygenase activity"/>
    <property type="evidence" value="ECO:0007669"/>
    <property type="project" value="UniProtKB-EC"/>
</dbReference>
<evidence type="ECO:0000256" key="9">
    <source>
        <dbReference type="ARBA" id="ARBA00023004"/>
    </source>
</evidence>
<dbReference type="SUPFAM" id="SSF51182">
    <property type="entry name" value="RmlC-like cupins"/>
    <property type="match status" value="1"/>
</dbReference>
<comment type="caution">
    <text evidence="15">The sequence shown here is derived from an EMBL/GenBank/DDBJ whole genome shotgun (WGS) entry which is preliminary data.</text>
</comment>
<feature type="binding site" evidence="12">
    <location>
        <position position="416"/>
    </location>
    <ligand>
        <name>Fe cation</name>
        <dbReference type="ChEBI" id="CHEBI:24875"/>
    </ligand>
</feature>
<sequence>MTSSSSSLMEEATKKVPLSSEIKRTRPALQYQSGFGNHFSTEAIPNALPEGQNTPQTCPYGLYAEQLSGTAFTVPREHNQRSWLYRIRPSVVQSRFIPVASSLSRLGLLNKPEVTTPAMLRWRPLPLPMPASDPNAPTAAGSGVDFVHGLVCMMGAGDPGSKQGLNVFMYAADTSMVDVAFQNSDGDFLVVPQMGTLHIRTEMGMLEVEPREIVVLPRGIKFQIDVDAPSRGYVLEVFEGHFQLPQLGPLGANGLANPRDFKYPVAAFQDLERPFRLLNKYGGELFEATLPASPFNVVAWHGNYAPFKYNLDDFCCVGSVTYDHLVGGQEDLGGMGLIGDPSIFTVLTCPSAVPGVAVADFVVFPPRWMVMEHTFRPPYYHRNVMSEYMGMIYGKYDAKEGFLPGGASLHSCMSPHGPDLATFEKATTEALAPVKFEGGLAFMFETCYVLKLTEWAVNAPHLEEDYEERCWARLPKKFVAPQEDGSQK</sequence>
<keyword evidence="10" id="KW-0585">Phenylalanine catabolism</keyword>
<feature type="binding site" evidence="12">
    <location>
        <position position="381"/>
    </location>
    <ligand>
        <name>Fe cation</name>
        <dbReference type="ChEBI" id="CHEBI:24875"/>
    </ligand>
</feature>
<dbReference type="Pfam" id="PF04209">
    <property type="entry name" value="HgmA_C"/>
    <property type="match status" value="1"/>
</dbReference>
<name>A0A4D9D6Q0_9STRA</name>
<evidence type="ECO:0000256" key="6">
    <source>
        <dbReference type="ARBA" id="ARBA00022878"/>
    </source>
</evidence>
<evidence type="ECO:0000259" key="14">
    <source>
        <dbReference type="Pfam" id="PF20510"/>
    </source>
</evidence>
<organism evidence="15 16">
    <name type="scientific">Nannochloropsis salina CCMP1776</name>
    <dbReference type="NCBI Taxonomy" id="1027361"/>
    <lineage>
        <taxon>Eukaryota</taxon>
        <taxon>Sar</taxon>
        <taxon>Stramenopiles</taxon>
        <taxon>Ochrophyta</taxon>
        <taxon>Eustigmatophyceae</taxon>
        <taxon>Eustigmatales</taxon>
        <taxon>Monodopsidaceae</taxon>
        <taxon>Microchloropsis</taxon>
        <taxon>Microchloropsis salina</taxon>
    </lineage>
</organism>
<feature type="binding site" evidence="12">
    <location>
        <position position="396"/>
    </location>
    <ligand>
        <name>homogentisate</name>
        <dbReference type="ChEBI" id="CHEBI:16169"/>
    </ligand>
</feature>
<dbReference type="InterPro" id="IPR014710">
    <property type="entry name" value="RmlC-like_jellyroll"/>
</dbReference>
<dbReference type="FunFam" id="2.60.120.10:FF:000034">
    <property type="entry name" value="Homogentisate 1,2-dioxygenase"/>
    <property type="match status" value="1"/>
</dbReference>
<evidence type="ECO:0000256" key="12">
    <source>
        <dbReference type="PIRSR" id="PIRSR605708-2"/>
    </source>
</evidence>
<evidence type="ECO:0000256" key="7">
    <source>
        <dbReference type="ARBA" id="ARBA00022964"/>
    </source>
</evidence>
<dbReference type="EMBL" id="SDOX01000006">
    <property type="protein sequence ID" value="TFJ87381.1"/>
    <property type="molecule type" value="Genomic_DNA"/>
</dbReference>
<dbReference type="GO" id="GO:0046872">
    <property type="term" value="F:metal ion binding"/>
    <property type="evidence" value="ECO:0007669"/>
    <property type="project" value="UniProtKB-KW"/>
</dbReference>
<accession>A0A4D9D6Q0</accession>
<dbReference type="InterPro" id="IPR046452">
    <property type="entry name" value="HgmA_N"/>
</dbReference>
<keyword evidence="16" id="KW-1185">Reference proteome</keyword>
<gene>
    <name evidence="15" type="ORF">NSK_001713</name>
</gene>
<dbReference type="PANTHER" id="PTHR11056">
    <property type="entry name" value="HOMOGENTISATE 1,2-DIOXYGENASE"/>
    <property type="match status" value="1"/>
</dbReference>
<protein>
    <recommendedName>
        <fullName evidence="4">homogentisate 1,2-dioxygenase</fullName>
        <ecNumber evidence="4">1.13.11.5</ecNumber>
    </recommendedName>
</protein>
<keyword evidence="9 12" id="KW-0408">Iron</keyword>
<dbReference type="Gene3D" id="2.60.120.10">
    <property type="entry name" value="Jelly Rolls"/>
    <property type="match status" value="1"/>
</dbReference>
<dbReference type="PANTHER" id="PTHR11056:SF0">
    <property type="entry name" value="HOMOGENTISATE 1,2-DIOXYGENASE"/>
    <property type="match status" value="1"/>
</dbReference>
<dbReference type="GO" id="GO:0005737">
    <property type="term" value="C:cytoplasm"/>
    <property type="evidence" value="ECO:0007669"/>
    <property type="project" value="TreeGrafter"/>
</dbReference>
<dbReference type="NCBIfam" id="TIGR01015">
    <property type="entry name" value="hmgA"/>
    <property type="match status" value="1"/>
</dbReference>
<dbReference type="Proteomes" id="UP000355283">
    <property type="component" value="Unassembled WGS sequence"/>
</dbReference>
<evidence type="ECO:0000256" key="11">
    <source>
        <dbReference type="PIRSR" id="PIRSR605708-1"/>
    </source>
</evidence>
<keyword evidence="5 12" id="KW-0479">Metal-binding</keyword>
<evidence type="ECO:0000256" key="2">
    <source>
        <dbReference type="ARBA" id="ARBA00004704"/>
    </source>
</evidence>
<keyword evidence="7" id="KW-0223">Dioxygenase</keyword>
<dbReference type="UniPathway" id="UPA00139">
    <property type="reaction ID" value="UER00339"/>
</dbReference>
<evidence type="ECO:0000256" key="5">
    <source>
        <dbReference type="ARBA" id="ARBA00022723"/>
    </source>
</evidence>
<evidence type="ECO:0000256" key="4">
    <source>
        <dbReference type="ARBA" id="ARBA00013127"/>
    </source>
</evidence>
<comment type="pathway">
    <text evidence="2">Amino-acid degradation; L-phenylalanine degradation; acetoacetate and fumarate from L-phenylalanine: step 4/6.</text>
</comment>
<feature type="active site" description="Proton acceptor" evidence="11">
    <location>
        <position position="324"/>
    </location>
</feature>
<keyword evidence="8" id="KW-0560">Oxidoreductase</keyword>
<dbReference type="AlphaFoldDB" id="A0A4D9D6Q0"/>
<keyword evidence="6" id="KW-0828">Tyrosine catabolism</keyword>
<dbReference type="EC" id="1.13.11.5" evidence="4"/>
<dbReference type="InterPro" id="IPR011051">
    <property type="entry name" value="RmlC_Cupin_sf"/>
</dbReference>
<comment type="similarity">
    <text evidence="3">Belongs to the homogentisate dioxygenase family.</text>
</comment>
<dbReference type="Pfam" id="PF20510">
    <property type="entry name" value="HgmA_N"/>
    <property type="match status" value="1"/>
</dbReference>
<proteinExistence type="inferred from homology"/>
<dbReference type="InterPro" id="IPR046451">
    <property type="entry name" value="HgmA_C"/>
</dbReference>
<dbReference type="GO" id="GO:0006559">
    <property type="term" value="P:L-phenylalanine catabolic process"/>
    <property type="evidence" value="ECO:0007669"/>
    <property type="project" value="UniProtKB-UniPathway"/>
</dbReference>
<dbReference type="OrthoDB" id="1689029at2759"/>
<evidence type="ECO:0000256" key="8">
    <source>
        <dbReference type="ARBA" id="ARBA00023002"/>
    </source>
</evidence>
<evidence type="ECO:0000259" key="13">
    <source>
        <dbReference type="Pfam" id="PF04209"/>
    </source>
</evidence>
<comment type="cofactor">
    <cofactor evidence="1 12">
        <name>Fe cation</name>
        <dbReference type="ChEBI" id="CHEBI:24875"/>
    </cofactor>
</comment>
<reference evidence="15 16" key="1">
    <citation type="submission" date="2019-01" db="EMBL/GenBank/DDBJ databases">
        <title>Nuclear Genome Assembly of the Microalgal Biofuel strain Nannochloropsis salina CCMP1776.</title>
        <authorList>
            <person name="Hovde B."/>
        </authorList>
    </citation>
    <scope>NUCLEOTIDE SEQUENCE [LARGE SCALE GENOMIC DNA]</scope>
    <source>
        <strain evidence="15 16">CCMP1776</strain>
    </source>
</reference>
<feature type="binding site" evidence="12">
    <location>
        <position position="416"/>
    </location>
    <ligand>
        <name>homogentisate</name>
        <dbReference type="ChEBI" id="CHEBI:16169"/>
    </ligand>
</feature>
<dbReference type="CDD" id="cd07000">
    <property type="entry name" value="cupin_HGO_N"/>
    <property type="match status" value="1"/>
</dbReference>
<evidence type="ECO:0000313" key="15">
    <source>
        <dbReference type="EMBL" id="TFJ87381.1"/>
    </source>
</evidence>
<dbReference type="InterPro" id="IPR005708">
    <property type="entry name" value="Homogentis_dOase"/>
</dbReference>
<dbReference type="GO" id="GO:0006572">
    <property type="term" value="P:L-tyrosine catabolic process"/>
    <property type="evidence" value="ECO:0007669"/>
    <property type="project" value="UniProtKB-KW"/>
</dbReference>
<feature type="domain" description="Homogentisate 1,2-dioxygenase C-terminal" evidence="13">
    <location>
        <begin position="339"/>
        <end position="478"/>
    </location>
</feature>
<feature type="domain" description="Homogentisate 1,2-dioxygenase N-terminal" evidence="14">
    <location>
        <begin position="30"/>
        <end position="311"/>
    </location>
</feature>
<evidence type="ECO:0000256" key="1">
    <source>
        <dbReference type="ARBA" id="ARBA00001962"/>
    </source>
</evidence>
<evidence type="ECO:0000256" key="10">
    <source>
        <dbReference type="ARBA" id="ARBA00023232"/>
    </source>
</evidence>